<dbReference type="PROSITE" id="PS50949">
    <property type="entry name" value="HTH_GNTR"/>
    <property type="match status" value="1"/>
</dbReference>
<dbReference type="Gene3D" id="1.10.10.10">
    <property type="entry name" value="Winged helix-like DNA-binding domain superfamily/Winged helix DNA-binding domain"/>
    <property type="match status" value="1"/>
</dbReference>
<evidence type="ECO:0000313" key="5">
    <source>
        <dbReference type="EMBL" id="GGP02131.1"/>
    </source>
</evidence>
<dbReference type="RefSeq" id="WP_189137063.1">
    <property type="nucleotide sequence ID" value="NZ_BMNK01000001.1"/>
</dbReference>
<dbReference type="InterPro" id="IPR036388">
    <property type="entry name" value="WH-like_DNA-bd_sf"/>
</dbReference>
<dbReference type="Pfam" id="PF13565">
    <property type="entry name" value="HTH_32"/>
    <property type="match status" value="1"/>
</dbReference>
<sequence length="193" mass="21689">MQLLLDLDSETLIYQQIRDRMVEAIADGHLAAGAVLPSTRQLAVDLAINIHPVNKAYDLLRREGIIRKTGVVAMRAKIVLGCAEGKDDKQIAERLRVHPDTVSKWRQRFLRLRLDGLIDEPRPGRPPSISLDQVERVVVATLEETPVGATHWTRASMARRSGLSEPTIGRIWRAFDLKPHRTTPPPRPVAPLR</sequence>
<evidence type="ECO:0000256" key="3">
    <source>
        <dbReference type="ARBA" id="ARBA00023163"/>
    </source>
</evidence>
<dbReference type="PANTHER" id="PTHR38445">
    <property type="entry name" value="HTH-TYPE TRANSCRIPTIONAL REPRESSOR YTRA"/>
    <property type="match status" value="1"/>
</dbReference>
<reference evidence="5" key="2">
    <citation type="submission" date="2020-09" db="EMBL/GenBank/DDBJ databases">
        <authorList>
            <person name="Sun Q."/>
            <person name="Zhou Y."/>
        </authorList>
    </citation>
    <scope>NUCLEOTIDE SEQUENCE</scope>
    <source>
        <strain evidence="5">CGMCC 4.7430</strain>
    </source>
</reference>
<dbReference type="SUPFAM" id="SSF46689">
    <property type="entry name" value="Homeodomain-like"/>
    <property type="match status" value="1"/>
</dbReference>
<organism evidence="5 6">
    <name type="scientific">Nonomuraea glycinis</name>
    <dbReference type="NCBI Taxonomy" id="2047744"/>
    <lineage>
        <taxon>Bacteria</taxon>
        <taxon>Bacillati</taxon>
        <taxon>Actinomycetota</taxon>
        <taxon>Actinomycetes</taxon>
        <taxon>Streptosporangiales</taxon>
        <taxon>Streptosporangiaceae</taxon>
        <taxon>Nonomuraea</taxon>
    </lineage>
</organism>
<dbReference type="GO" id="GO:0003700">
    <property type="term" value="F:DNA-binding transcription factor activity"/>
    <property type="evidence" value="ECO:0007669"/>
    <property type="project" value="InterPro"/>
</dbReference>
<feature type="domain" description="HTH gntR-type" evidence="4">
    <location>
        <begin position="11"/>
        <end position="82"/>
    </location>
</feature>
<protein>
    <recommendedName>
        <fullName evidence="4">HTH gntR-type domain-containing protein</fullName>
    </recommendedName>
</protein>
<keyword evidence="3" id="KW-0804">Transcription</keyword>
<dbReference type="PANTHER" id="PTHR38445:SF12">
    <property type="entry name" value="GNTR-FAMILY TRANSCRIPTIONAL REGULATOR"/>
    <property type="match status" value="1"/>
</dbReference>
<keyword evidence="2" id="KW-0238">DNA-binding</keyword>
<evidence type="ECO:0000259" key="4">
    <source>
        <dbReference type="PROSITE" id="PS50949"/>
    </source>
</evidence>
<proteinExistence type="predicted"/>
<dbReference type="GO" id="GO:0003677">
    <property type="term" value="F:DNA binding"/>
    <property type="evidence" value="ECO:0007669"/>
    <property type="project" value="UniProtKB-KW"/>
</dbReference>
<keyword evidence="6" id="KW-1185">Reference proteome</keyword>
<reference evidence="5" key="1">
    <citation type="journal article" date="2014" name="Int. J. Syst. Evol. Microbiol.">
        <title>Complete genome sequence of Corynebacterium casei LMG S-19264T (=DSM 44701T), isolated from a smear-ripened cheese.</title>
        <authorList>
            <consortium name="US DOE Joint Genome Institute (JGI-PGF)"/>
            <person name="Walter F."/>
            <person name="Albersmeier A."/>
            <person name="Kalinowski J."/>
            <person name="Ruckert C."/>
        </authorList>
    </citation>
    <scope>NUCLEOTIDE SEQUENCE</scope>
    <source>
        <strain evidence="5">CGMCC 4.7430</strain>
    </source>
</reference>
<dbReference type="InterPro" id="IPR009057">
    <property type="entry name" value="Homeodomain-like_sf"/>
</dbReference>
<gene>
    <name evidence="5" type="ORF">GCM10012278_08140</name>
</gene>
<dbReference type="InterPro" id="IPR036390">
    <property type="entry name" value="WH_DNA-bd_sf"/>
</dbReference>
<accession>A0A918A1C0</accession>
<comment type="caution">
    <text evidence="5">The sequence shown here is derived from an EMBL/GenBank/DDBJ whole genome shotgun (WGS) entry which is preliminary data.</text>
</comment>
<dbReference type="SUPFAM" id="SSF46785">
    <property type="entry name" value="Winged helix' DNA-binding domain"/>
    <property type="match status" value="1"/>
</dbReference>
<dbReference type="AlphaFoldDB" id="A0A918A1C0"/>
<keyword evidence="1" id="KW-0805">Transcription regulation</keyword>
<dbReference type="CDD" id="cd07377">
    <property type="entry name" value="WHTH_GntR"/>
    <property type="match status" value="1"/>
</dbReference>
<dbReference type="SMART" id="SM00345">
    <property type="entry name" value="HTH_GNTR"/>
    <property type="match status" value="1"/>
</dbReference>
<evidence type="ECO:0000313" key="6">
    <source>
        <dbReference type="Proteomes" id="UP000660745"/>
    </source>
</evidence>
<evidence type="ECO:0000256" key="1">
    <source>
        <dbReference type="ARBA" id="ARBA00023015"/>
    </source>
</evidence>
<dbReference type="InterPro" id="IPR000524">
    <property type="entry name" value="Tscrpt_reg_HTH_GntR"/>
</dbReference>
<name>A0A918A1C0_9ACTN</name>
<evidence type="ECO:0000256" key="2">
    <source>
        <dbReference type="ARBA" id="ARBA00023125"/>
    </source>
</evidence>
<dbReference type="EMBL" id="BMNK01000001">
    <property type="protein sequence ID" value="GGP02131.1"/>
    <property type="molecule type" value="Genomic_DNA"/>
</dbReference>
<dbReference type="Proteomes" id="UP000660745">
    <property type="component" value="Unassembled WGS sequence"/>
</dbReference>
<dbReference type="Pfam" id="PF00392">
    <property type="entry name" value="GntR"/>
    <property type="match status" value="1"/>
</dbReference>